<dbReference type="CDD" id="cd00209">
    <property type="entry name" value="DHFR"/>
    <property type="match status" value="1"/>
</dbReference>
<dbReference type="PRINTS" id="PR00070">
    <property type="entry name" value="DHFR"/>
</dbReference>
<dbReference type="InterPro" id="IPR024072">
    <property type="entry name" value="DHFR-like_dom_sf"/>
</dbReference>
<proteinExistence type="inferred from homology"/>
<dbReference type="PIRSF" id="PIRSF000194">
    <property type="entry name" value="DHFR"/>
    <property type="match status" value="1"/>
</dbReference>
<reference evidence="11 12" key="1">
    <citation type="submission" date="2016-01" db="EMBL/GenBank/DDBJ databases">
        <title>Whole genome sequencing of Bhargavaea cecembensis T14.</title>
        <authorList>
            <person name="Hong K.W."/>
        </authorList>
    </citation>
    <scope>NUCLEOTIDE SEQUENCE [LARGE SCALE GENOMIC DNA]</scope>
    <source>
        <strain evidence="11 12">T14</strain>
    </source>
</reference>
<dbReference type="PANTHER" id="PTHR48069">
    <property type="entry name" value="DIHYDROFOLATE REDUCTASE"/>
    <property type="match status" value="1"/>
</dbReference>
<evidence type="ECO:0000313" key="11">
    <source>
        <dbReference type="EMBL" id="KZE40227.1"/>
    </source>
</evidence>
<dbReference type="PROSITE" id="PS00075">
    <property type="entry name" value="DHFR_1"/>
    <property type="match status" value="1"/>
</dbReference>
<dbReference type="PROSITE" id="PS51330">
    <property type="entry name" value="DHFR_2"/>
    <property type="match status" value="1"/>
</dbReference>
<name>A0A163GHL9_9BACL</name>
<dbReference type="FunFam" id="3.40.430.10:FF:000001">
    <property type="entry name" value="Dihydrofolate reductase"/>
    <property type="match status" value="1"/>
</dbReference>
<dbReference type="GO" id="GO:0070401">
    <property type="term" value="F:NADP+ binding"/>
    <property type="evidence" value="ECO:0007669"/>
    <property type="project" value="UniProtKB-ARBA"/>
</dbReference>
<evidence type="ECO:0000256" key="2">
    <source>
        <dbReference type="ARBA" id="ARBA00009539"/>
    </source>
</evidence>
<evidence type="ECO:0000256" key="9">
    <source>
        <dbReference type="RuleBase" id="RU004474"/>
    </source>
</evidence>
<dbReference type="OrthoDB" id="9804315at2"/>
<comment type="similarity">
    <text evidence="2 8 9">Belongs to the dihydrofolate reductase family.</text>
</comment>
<organism evidence="11 12">
    <name type="scientific">Bhargavaea cecembensis</name>
    <dbReference type="NCBI Taxonomy" id="394098"/>
    <lineage>
        <taxon>Bacteria</taxon>
        <taxon>Bacillati</taxon>
        <taxon>Bacillota</taxon>
        <taxon>Bacilli</taxon>
        <taxon>Bacillales</taxon>
        <taxon>Caryophanaceae</taxon>
        <taxon>Bhargavaea</taxon>
    </lineage>
</organism>
<dbReference type="Proteomes" id="UP000076490">
    <property type="component" value="Unassembled WGS sequence"/>
</dbReference>
<dbReference type="SUPFAM" id="SSF53597">
    <property type="entry name" value="Dihydrofolate reductase-like"/>
    <property type="match status" value="1"/>
</dbReference>
<dbReference type="UniPathway" id="UPA00077">
    <property type="reaction ID" value="UER00158"/>
</dbReference>
<evidence type="ECO:0000256" key="8">
    <source>
        <dbReference type="PIRNR" id="PIRNR000194"/>
    </source>
</evidence>
<evidence type="ECO:0000313" key="12">
    <source>
        <dbReference type="Proteomes" id="UP000076490"/>
    </source>
</evidence>
<protein>
    <recommendedName>
        <fullName evidence="3 8">Dihydrofolate reductase</fullName>
        <ecNumber evidence="3 8">1.5.1.3</ecNumber>
    </recommendedName>
</protein>
<evidence type="ECO:0000259" key="10">
    <source>
        <dbReference type="PROSITE" id="PS51330"/>
    </source>
</evidence>
<dbReference type="RefSeq" id="WP_063178611.1">
    <property type="nucleotide sequence ID" value="NZ_LQNT01000001.1"/>
</dbReference>
<dbReference type="GO" id="GO:0005829">
    <property type="term" value="C:cytosol"/>
    <property type="evidence" value="ECO:0007669"/>
    <property type="project" value="TreeGrafter"/>
</dbReference>
<dbReference type="GO" id="GO:0046655">
    <property type="term" value="P:folic acid metabolic process"/>
    <property type="evidence" value="ECO:0007669"/>
    <property type="project" value="TreeGrafter"/>
</dbReference>
<keyword evidence="4 8" id="KW-0554">One-carbon metabolism</keyword>
<gene>
    <name evidence="11" type="ORF">AV656_02880</name>
</gene>
<evidence type="ECO:0000256" key="3">
    <source>
        <dbReference type="ARBA" id="ARBA00012856"/>
    </source>
</evidence>
<comment type="catalytic activity">
    <reaction evidence="8">
        <text>(6S)-5,6,7,8-tetrahydrofolate + NADP(+) = 7,8-dihydrofolate + NADPH + H(+)</text>
        <dbReference type="Rhea" id="RHEA:15009"/>
        <dbReference type="ChEBI" id="CHEBI:15378"/>
        <dbReference type="ChEBI" id="CHEBI:57451"/>
        <dbReference type="ChEBI" id="CHEBI:57453"/>
        <dbReference type="ChEBI" id="CHEBI:57783"/>
        <dbReference type="ChEBI" id="CHEBI:58349"/>
        <dbReference type="EC" id="1.5.1.3"/>
    </reaction>
</comment>
<accession>A0A163GHL9</accession>
<dbReference type="GO" id="GO:0006730">
    <property type="term" value="P:one-carbon metabolic process"/>
    <property type="evidence" value="ECO:0007669"/>
    <property type="project" value="UniProtKB-KW"/>
</dbReference>
<dbReference type="GO" id="GO:0046452">
    <property type="term" value="P:dihydrofolate metabolic process"/>
    <property type="evidence" value="ECO:0007669"/>
    <property type="project" value="TreeGrafter"/>
</dbReference>
<dbReference type="GO" id="GO:0004146">
    <property type="term" value="F:dihydrofolate reductase activity"/>
    <property type="evidence" value="ECO:0007669"/>
    <property type="project" value="UniProtKB-EC"/>
</dbReference>
<dbReference type="InterPro" id="IPR001796">
    <property type="entry name" value="DHFR_dom"/>
</dbReference>
<dbReference type="InterPro" id="IPR012259">
    <property type="entry name" value="DHFR"/>
</dbReference>
<sequence>MISYIVAHDPNLVIGKDNQLPWHLPGDLAYFKKQTMGKAMVMGRKTFESIGRPLPGRLNIVVTRNPDYVAEGAVVVNTVEKAVSRAEEYASEVMVIGGAGIFNEMMDRVDRLYVTLVKQAFEGDTYFPEYRDSWVLISKSEEHESDEGVPYDYRIYEKKQTL</sequence>
<dbReference type="InterPro" id="IPR017925">
    <property type="entry name" value="DHFR_CS"/>
</dbReference>
<evidence type="ECO:0000256" key="5">
    <source>
        <dbReference type="ARBA" id="ARBA00022857"/>
    </source>
</evidence>
<dbReference type="AlphaFoldDB" id="A0A163GHL9"/>
<dbReference type="Pfam" id="PF00186">
    <property type="entry name" value="DHFR_1"/>
    <property type="match status" value="1"/>
</dbReference>
<feature type="domain" description="DHFR" evidence="10">
    <location>
        <begin position="1"/>
        <end position="158"/>
    </location>
</feature>
<comment type="function">
    <text evidence="7 8">Key enzyme in folate metabolism. Catalyzes an essential reaction for de novo glycine and purine synthesis, and for DNA precursor synthesis.</text>
</comment>
<evidence type="ECO:0000256" key="1">
    <source>
        <dbReference type="ARBA" id="ARBA00004903"/>
    </source>
</evidence>
<dbReference type="Gene3D" id="3.40.430.10">
    <property type="entry name" value="Dihydrofolate Reductase, subunit A"/>
    <property type="match status" value="1"/>
</dbReference>
<evidence type="ECO:0000256" key="4">
    <source>
        <dbReference type="ARBA" id="ARBA00022563"/>
    </source>
</evidence>
<keyword evidence="5 8" id="KW-0521">NADP</keyword>
<dbReference type="PANTHER" id="PTHR48069:SF3">
    <property type="entry name" value="DIHYDROFOLATE REDUCTASE"/>
    <property type="match status" value="1"/>
</dbReference>
<evidence type="ECO:0000256" key="6">
    <source>
        <dbReference type="ARBA" id="ARBA00023002"/>
    </source>
</evidence>
<dbReference type="GO" id="GO:0046654">
    <property type="term" value="P:tetrahydrofolate biosynthetic process"/>
    <property type="evidence" value="ECO:0007669"/>
    <property type="project" value="UniProtKB-UniPathway"/>
</dbReference>
<keyword evidence="6 8" id="KW-0560">Oxidoreductase</keyword>
<comment type="pathway">
    <text evidence="1 8">Cofactor biosynthesis; tetrahydrofolate biosynthesis; 5,6,7,8-tetrahydrofolate from 7,8-dihydrofolate: step 1/1.</text>
</comment>
<dbReference type="EMBL" id="LQNT01000001">
    <property type="protein sequence ID" value="KZE40227.1"/>
    <property type="molecule type" value="Genomic_DNA"/>
</dbReference>
<evidence type="ECO:0000256" key="7">
    <source>
        <dbReference type="ARBA" id="ARBA00025067"/>
    </source>
</evidence>
<dbReference type="EC" id="1.5.1.3" evidence="3 8"/>
<comment type="caution">
    <text evidence="11">The sequence shown here is derived from an EMBL/GenBank/DDBJ whole genome shotgun (WGS) entry which is preliminary data.</text>
</comment>